<dbReference type="RefSeq" id="WP_168937915.1">
    <property type="nucleotide sequence ID" value="NZ_JABAGA010000004.1"/>
</dbReference>
<dbReference type="Proteomes" id="UP000589552">
    <property type="component" value="Unassembled WGS sequence"/>
</dbReference>
<feature type="transmembrane region" description="Helical" evidence="2">
    <location>
        <begin position="33"/>
        <end position="52"/>
    </location>
</feature>
<evidence type="ECO:0000256" key="2">
    <source>
        <dbReference type="SAM" id="Phobius"/>
    </source>
</evidence>
<feature type="compositionally biased region" description="Pro residues" evidence="1">
    <location>
        <begin position="80"/>
        <end position="90"/>
    </location>
</feature>
<proteinExistence type="predicted"/>
<sequence length="90" mass="9327">MTSDIDDGSTPAYNPVTLWIVENLMGAESPNEVPGINVGIALAVVALVWWVIAIGEWATKPGGEAAGGGTGAVTDARVRPGPPLLPYWMP</sequence>
<keyword evidence="2" id="KW-0812">Transmembrane</keyword>
<comment type="caution">
    <text evidence="3">The sequence shown here is derived from an EMBL/GenBank/DDBJ whole genome shotgun (WGS) entry which is preliminary data.</text>
</comment>
<keyword evidence="2" id="KW-0472">Membrane</keyword>
<dbReference type="AlphaFoldDB" id="A0A7X9SWZ8"/>
<evidence type="ECO:0000313" key="3">
    <source>
        <dbReference type="EMBL" id="NMF09561.1"/>
    </source>
</evidence>
<protein>
    <submittedName>
        <fullName evidence="3">Uncharacterized protein</fullName>
    </submittedName>
</protein>
<feature type="region of interest" description="Disordered" evidence="1">
    <location>
        <begin position="61"/>
        <end position="90"/>
    </location>
</feature>
<evidence type="ECO:0000256" key="1">
    <source>
        <dbReference type="SAM" id="MobiDB-lite"/>
    </source>
</evidence>
<name>A0A7X9SWZ8_9CORY</name>
<accession>A0A7X9SWZ8</accession>
<gene>
    <name evidence="3" type="ORF">HF852_08125</name>
</gene>
<reference evidence="3 4" key="1">
    <citation type="submission" date="2020-04" db="EMBL/GenBank/DDBJ databases">
        <authorList>
            <person name="Hitch T.C.A."/>
            <person name="Wylensek D."/>
            <person name="Clavel T."/>
        </authorList>
    </citation>
    <scope>NUCLEOTIDE SEQUENCE [LARGE SCALE GENOMIC DNA]</scope>
    <source>
        <strain evidence="3 4">BL-383-APC-2I</strain>
    </source>
</reference>
<evidence type="ECO:0000313" key="4">
    <source>
        <dbReference type="Proteomes" id="UP000589552"/>
    </source>
</evidence>
<keyword evidence="2" id="KW-1133">Transmembrane helix</keyword>
<organism evidence="3 4">
    <name type="scientific">Corynebacterium xerosis</name>
    <dbReference type="NCBI Taxonomy" id="1725"/>
    <lineage>
        <taxon>Bacteria</taxon>
        <taxon>Bacillati</taxon>
        <taxon>Actinomycetota</taxon>
        <taxon>Actinomycetes</taxon>
        <taxon>Mycobacteriales</taxon>
        <taxon>Corynebacteriaceae</taxon>
        <taxon>Corynebacterium</taxon>
    </lineage>
</organism>
<dbReference type="EMBL" id="JABAGA010000004">
    <property type="protein sequence ID" value="NMF09561.1"/>
    <property type="molecule type" value="Genomic_DNA"/>
</dbReference>